<dbReference type="Gene3D" id="3.30.40.10">
    <property type="entry name" value="Zinc/RING finger domain, C3HC4 (zinc finger)"/>
    <property type="match status" value="1"/>
</dbReference>
<evidence type="ECO:0000313" key="5">
    <source>
        <dbReference type="Proteomes" id="UP000814243"/>
    </source>
</evidence>
<dbReference type="AlphaFoldDB" id="A0A922MND0"/>
<proteinExistence type="predicted"/>
<gene>
    <name evidence="4" type="ORF">HF086_013803</name>
</gene>
<keyword evidence="1" id="KW-0175">Coiled coil</keyword>
<dbReference type="Proteomes" id="UP000814243">
    <property type="component" value="Unassembled WGS sequence"/>
</dbReference>
<dbReference type="CDD" id="cd15489">
    <property type="entry name" value="PHD_SF"/>
    <property type="match status" value="1"/>
</dbReference>
<dbReference type="Pfam" id="PF03258">
    <property type="entry name" value="Baculo_FP"/>
    <property type="match status" value="1"/>
</dbReference>
<comment type="caution">
    <text evidence="4">The sequence shown here is derived from an EMBL/GenBank/DDBJ whole genome shotgun (WGS) entry which is preliminary data.</text>
</comment>
<dbReference type="InterPro" id="IPR057251">
    <property type="entry name" value="FP_C"/>
</dbReference>
<evidence type="ECO:0008006" key="6">
    <source>
        <dbReference type="Google" id="ProtNLM"/>
    </source>
</evidence>
<name>A0A922MND0_SPOEX</name>
<accession>A0A922MND0</accession>
<evidence type="ECO:0000259" key="2">
    <source>
        <dbReference type="Pfam" id="PF03258"/>
    </source>
</evidence>
<sequence length="336" mass="38364">MPLKKCFKCKKNITKKIPGLECSRCEKIVHADPSCSQLSNKQINTLRNSTSIEWSCEDCMKNLSRRSSFLIPEDEGDENESITDSPIITQPLDTRKLVQDISREVKKTFREEISSLETTLDFYGDQIKNLELAIKSQDMRSKDLERKNQDLQNRNKNLELRVTILEQEVKKFEQKSLSSTLEIAGLPETTLESLGETIEVIAHKLDMDVGDILSSRRIQGSKDRPGPVLLEMKTKVVQKKWVEAGKAKSLTLGVLDSKVPKEKAESRVFIREALTKHLKTLLYNAKLKLGKSHQYIWCKDGNVCIRKKGNSKIHYIRSIEDIDLALKHVNKDPDSL</sequence>
<dbReference type="EMBL" id="JACEFF010000302">
    <property type="protein sequence ID" value="KAH9639818.1"/>
    <property type="molecule type" value="Genomic_DNA"/>
</dbReference>
<feature type="coiled-coil region" evidence="1">
    <location>
        <begin position="113"/>
        <end position="175"/>
    </location>
</feature>
<dbReference type="SUPFAM" id="SSF57997">
    <property type="entry name" value="Tropomyosin"/>
    <property type="match status" value="1"/>
</dbReference>
<evidence type="ECO:0000313" key="4">
    <source>
        <dbReference type="EMBL" id="KAH9639818.1"/>
    </source>
</evidence>
<evidence type="ECO:0000259" key="3">
    <source>
        <dbReference type="Pfam" id="PF25298"/>
    </source>
</evidence>
<reference evidence="4" key="1">
    <citation type="journal article" date="2021" name="G3 (Bethesda)">
        <title>Genome and transcriptome analysis of the beet armyworm Spodoptera exigua reveals targets for pest control. .</title>
        <authorList>
            <person name="Simon S."/>
            <person name="Breeschoten T."/>
            <person name="Jansen H.J."/>
            <person name="Dirks R.P."/>
            <person name="Schranz M.E."/>
            <person name="Ros V.I.D."/>
        </authorList>
    </citation>
    <scope>NUCLEOTIDE SEQUENCE</scope>
    <source>
        <strain evidence="4">TB_SE_WUR_2020</strain>
    </source>
</reference>
<feature type="domain" description="FP protein N-terminal" evidence="2">
    <location>
        <begin position="179"/>
        <end position="270"/>
    </location>
</feature>
<dbReference type="InterPro" id="IPR013083">
    <property type="entry name" value="Znf_RING/FYVE/PHD"/>
</dbReference>
<evidence type="ECO:0000256" key="1">
    <source>
        <dbReference type="SAM" id="Coils"/>
    </source>
</evidence>
<dbReference type="Pfam" id="PF25298">
    <property type="entry name" value="Baculo_FP_2nd"/>
    <property type="match status" value="1"/>
</dbReference>
<organism evidence="4 5">
    <name type="scientific">Spodoptera exigua</name>
    <name type="common">Beet armyworm</name>
    <name type="synonym">Noctua fulgens</name>
    <dbReference type="NCBI Taxonomy" id="7107"/>
    <lineage>
        <taxon>Eukaryota</taxon>
        <taxon>Metazoa</taxon>
        <taxon>Ecdysozoa</taxon>
        <taxon>Arthropoda</taxon>
        <taxon>Hexapoda</taxon>
        <taxon>Insecta</taxon>
        <taxon>Pterygota</taxon>
        <taxon>Neoptera</taxon>
        <taxon>Endopterygota</taxon>
        <taxon>Lepidoptera</taxon>
        <taxon>Glossata</taxon>
        <taxon>Ditrysia</taxon>
        <taxon>Noctuoidea</taxon>
        <taxon>Noctuidae</taxon>
        <taxon>Amphipyrinae</taxon>
        <taxon>Spodoptera</taxon>
    </lineage>
</organism>
<feature type="domain" description="FP protein C-terminal" evidence="3">
    <location>
        <begin position="275"/>
        <end position="323"/>
    </location>
</feature>
<dbReference type="InterPro" id="IPR004941">
    <property type="entry name" value="FP_N"/>
</dbReference>
<protein>
    <recommendedName>
        <fullName evidence="6">Zinc finger DNA binding protein</fullName>
    </recommendedName>
</protein>